<proteinExistence type="predicted"/>
<gene>
    <name evidence="1" type="ORF">Fmac_031083</name>
</gene>
<name>A0ABD1L116_9FABA</name>
<dbReference type="Proteomes" id="UP001603857">
    <property type="component" value="Unassembled WGS sequence"/>
</dbReference>
<reference evidence="1 2" key="1">
    <citation type="submission" date="2024-08" db="EMBL/GenBank/DDBJ databases">
        <title>Insights into the chromosomal genome structure of Flemingia macrophylla.</title>
        <authorList>
            <person name="Ding Y."/>
            <person name="Zhao Y."/>
            <person name="Bi W."/>
            <person name="Wu M."/>
            <person name="Zhao G."/>
            <person name="Gong Y."/>
            <person name="Li W."/>
            <person name="Zhang P."/>
        </authorList>
    </citation>
    <scope>NUCLEOTIDE SEQUENCE [LARGE SCALE GENOMIC DNA]</scope>
    <source>
        <strain evidence="1">DYQJB</strain>
        <tissue evidence="1">Leaf</tissue>
    </source>
</reference>
<sequence length="50" mass="5560">MFVEGGYKIVEKGGYKITKVFSREEESEGPESYKILGFEIAGPPFLLSCV</sequence>
<keyword evidence="2" id="KW-1185">Reference proteome</keyword>
<evidence type="ECO:0000313" key="1">
    <source>
        <dbReference type="EMBL" id="KAL2317207.1"/>
    </source>
</evidence>
<dbReference type="EMBL" id="JBGMDY010000011">
    <property type="protein sequence ID" value="KAL2317207.1"/>
    <property type="molecule type" value="Genomic_DNA"/>
</dbReference>
<evidence type="ECO:0000313" key="2">
    <source>
        <dbReference type="Proteomes" id="UP001603857"/>
    </source>
</evidence>
<accession>A0ABD1L116</accession>
<organism evidence="1 2">
    <name type="scientific">Flemingia macrophylla</name>
    <dbReference type="NCBI Taxonomy" id="520843"/>
    <lineage>
        <taxon>Eukaryota</taxon>
        <taxon>Viridiplantae</taxon>
        <taxon>Streptophyta</taxon>
        <taxon>Embryophyta</taxon>
        <taxon>Tracheophyta</taxon>
        <taxon>Spermatophyta</taxon>
        <taxon>Magnoliopsida</taxon>
        <taxon>eudicotyledons</taxon>
        <taxon>Gunneridae</taxon>
        <taxon>Pentapetalae</taxon>
        <taxon>rosids</taxon>
        <taxon>fabids</taxon>
        <taxon>Fabales</taxon>
        <taxon>Fabaceae</taxon>
        <taxon>Papilionoideae</taxon>
        <taxon>50 kb inversion clade</taxon>
        <taxon>NPAAA clade</taxon>
        <taxon>indigoferoid/millettioid clade</taxon>
        <taxon>Phaseoleae</taxon>
        <taxon>Flemingia</taxon>
    </lineage>
</organism>
<protein>
    <submittedName>
        <fullName evidence="1">Uncharacterized protein</fullName>
    </submittedName>
</protein>
<dbReference type="AlphaFoldDB" id="A0ABD1L116"/>
<comment type="caution">
    <text evidence="1">The sequence shown here is derived from an EMBL/GenBank/DDBJ whole genome shotgun (WGS) entry which is preliminary data.</text>
</comment>